<protein>
    <submittedName>
        <fullName evidence="1">Polyadenylate-binding protein-interacting protein 1</fullName>
    </submittedName>
</protein>
<dbReference type="EMBL" id="KZ505648">
    <property type="protein sequence ID" value="PKU48657.1"/>
    <property type="molecule type" value="Genomic_DNA"/>
</dbReference>
<accession>A0A2I0URI6</accession>
<evidence type="ECO:0000313" key="1">
    <source>
        <dbReference type="EMBL" id="PKU48657.1"/>
    </source>
</evidence>
<evidence type="ECO:0000313" key="2">
    <source>
        <dbReference type="Proteomes" id="UP000233556"/>
    </source>
</evidence>
<keyword evidence="2" id="KW-1185">Reference proteome</keyword>
<reference evidence="2" key="2">
    <citation type="submission" date="2017-12" db="EMBL/GenBank/DDBJ databases">
        <title>Genome sequence of the Bar-tailed Godwit (Limosa lapponica baueri).</title>
        <authorList>
            <person name="Lima N.C.B."/>
            <person name="Parody-Merino A.M."/>
            <person name="Battley P.F."/>
            <person name="Fidler A.E."/>
            <person name="Prosdocimi F."/>
        </authorList>
    </citation>
    <scope>NUCLEOTIDE SEQUENCE [LARGE SCALE GENOMIC DNA]</scope>
</reference>
<gene>
    <name evidence="1" type="ORF">llap_981</name>
</gene>
<name>A0A2I0URI6_LIMLA</name>
<proteinExistence type="predicted"/>
<reference evidence="2" key="1">
    <citation type="submission" date="2017-11" db="EMBL/GenBank/DDBJ databases">
        <authorList>
            <person name="Lima N.C."/>
            <person name="Parody-Merino A.M."/>
            <person name="Battley P.F."/>
            <person name="Fidler A.E."/>
            <person name="Prosdocimi F."/>
        </authorList>
    </citation>
    <scope>NUCLEOTIDE SEQUENCE [LARGE SCALE GENOMIC DNA]</scope>
</reference>
<dbReference type="AlphaFoldDB" id="A0A2I0URI6"/>
<sequence>MTMSQQCALVAKKANGILGCIKKSVASRSREVILPLYSALSEHFPKTDNKLTPQKTPRPGFTVFLRTGRMGQSYAQCRKRVLQHIGTMEESNRERKPECTYVYLHALLLLPSAKEINVIDFCATSPDWPSPTSRSSQQRHFQAEEELLGIADLWKFDFSDLENDAIGILL</sequence>
<dbReference type="Proteomes" id="UP000233556">
    <property type="component" value="Unassembled WGS sequence"/>
</dbReference>
<organism evidence="1 2">
    <name type="scientific">Limosa lapponica baueri</name>
    <dbReference type="NCBI Taxonomy" id="1758121"/>
    <lineage>
        <taxon>Eukaryota</taxon>
        <taxon>Metazoa</taxon>
        <taxon>Chordata</taxon>
        <taxon>Craniata</taxon>
        <taxon>Vertebrata</taxon>
        <taxon>Euteleostomi</taxon>
        <taxon>Archelosauria</taxon>
        <taxon>Archosauria</taxon>
        <taxon>Dinosauria</taxon>
        <taxon>Saurischia</taxon>
        <taxon>Theropoda</taxon>
        <taxon>Coelurosauria</taxon>
        <taxon>Aves</taxon>
        <taxon>Neognathae</taxon>
        <taxon>Neoaves</taxon>
        <taxon>Charadriiformes</taxon>
        <taxon>Scolopacidae</taxon>
        <taxon>Limosa</taxon>
    </lineage>
</organism>